<dbReference type="eggNOG" id="COG0384">
    <property type="taxonomic scope" value="Bacteria"/>
</dbReference>
<sequence length="301" mass="33511">MRRFKIKQVDAFTDRAFTGNPAAVLPYADGLTDDQMQAIAREMNLSETAYIFKAQDGVHDMEIRWMTPVVEVSACGHGTIAAFHALDEEGLFGLDKKEPVRHFKVKTKGGTLPVEINRETGRTMISFGMPIPKFEEYLGMRFELCNALGISAELIDKRLPVWISELGYVFIPFVDRESLLSMKPNFEDLRHLSHRTKIVGYCAFTTETAHSASAAHARFFAPQLGINEDPVTGTALGPLACYLYLNKELQGEGNICASLEQGYEMHRGGRVWVEMAVGNHTLNDVKISGYAITVLTGEIFV</sequence>
<organism evidence="2 3">
    <name type="scientific">Chloroherpeton thalassium (strain ATCC 35110 / GB-78)</name>
    <dbReference type="NCBI Taxonomy" id="517418"/>
    <lineage>
        <taxon>Bacteria</taxon>
        <taxon>Pseudomonadati</taxon>
        <taxon>Chlorobiota</taxon>
        <taxon>Chlorobiia</taxon>
        <taxon>Chlorobiales</taxon>
        <taxon>Chloroherpetonaceae</taxon>
        <taxon>Chloroherpeton</taxon>
    </lineage>
</organism>
<reference evidence="2 3" key="1">
    <citation type="submission" date="2008-06" db="EMBL/GenBank/DDBJ databases">
        <title>Complete sequence of Chloroherpeton thalassium ATCC 35110.</title>
        <authorList>
            <consortium name="US DOE Joint Genome Institute"/>
            <person name="Lucas S."/>
            <person name="Copeland A."/>
            <person name="Lapidus A."/>
            <person name="Glavina del Rio T."/>
            <person name="Dalin E."/>
            <person name="Tice H."/>
            <person name="Bruce D."/>
            <person name="Goodwin L."/>
            <person name="Pitluck S."/>
            <person name="Schmutz J."/>
            <person name="Larimer F."/>
            <person name="Land M."/>
            <person name="Hauser L."/>
            <person name="Kyrpides N."/>
            <person name="Mikhailova N."/>
            <person name="Liu Z."/>
            <person name="Li T."/>
            <person name="Zhao F."/>
            <person name="Overmann J."/>
            <person name="Bryant D.A."/>
            <person name="Richardson P."/>
        </authorList>
    </citation>
    <scope>NUCLEOTIDE SEQUENCE [LARGE SCALE GENOMIC DNA]</scope>
    <source>
        <strain evidence="3">ATCC 35110 / GB-78</strain>
    </source>
</reference>
<evidence type="ECO:0000313" key="2">
    <source>
        <dbReference type="EMBL" id="ACF13186.1"/>
    </source>
</evidence>
<feature type="active site" evidence="1">
    <location>
        <position position="47"/>
    </location>
</feature>
<gene>
    <name evidence="2" type="ordered locus">Ctha_0717</name>
</gene>
<dbReference type="STRING" id="517418.Ctha_0717"/>
<keyword evidence="3" id="KW-1185">Reference proteome</keyword>
<dbReference type="AlphaFoldDB" id="B3QW73"/>
<dbReference type="GO" id="GO:0016853">
    <property type="term" value="F:isomerase activity"/>
    <property type="evidence" value="ECO:0007669"/>
    <property type="project" value="TreeGrafter"/>
</dbReference>
<dbReference type="InterPro" id="IPR003719">
    <property type="entry name" value="Phenazine_PhzF-like"/>
</dbReference>
<dbReference type="KEGG" id="cts:Ctha_0717"/>
<dbReference type="SUPFAM" id="SSF54506">
    <property type="entry name" value="Diaminopimelate epimerase-like"/>
    <property type="match status" value="1"/>
</dbReference>
<proteinExistence type="predicted"/>
<dbReference type="Gene3D" id="3.10.310.10">
    <property type="entry name" value="Diaminopimelate Epimerase, Chain A, domain 1"/>
    <property type="match status" value="2"/>
</dbReference>
<evidence type="ECO:0000256" key="1">
    <source>
        <dbReference type="PIRSR" id="PIRSR016184-1"/>
    </source>
</evidence>
<protein>
    <submittedName>
        <fullName evidence="2">Phenazine biosynthesis protein PhzF family</fullName>
    </submittedName>
</protein>
<dbReference type="RefSeq" id="WP_012499270.1">
    <property type="nucleotide sequence ID" value="NC_011026.1"/>
</dbReference>
<dbReference type="Pfam" id="PF02567">
    <property type="entry name" value="PhzC-PhzF"/>
    <property type="match status" value="1"/>
</dbReference>
<dbReference type="PIRSF" id="PIRSF016184">
    <property type="entry name" value="PhzC_PhzF"/>
    <property type="match status" value="1"/>
</dbReference>
<evidence type="ECO:0000313" key="3">
    <source>
        <dbReference type="Proteomes" id="UP000001208"/>
    </source>
</evidence>
<dbReference type="HOGENOM" id="CLU_048756_0_2_10"/>
<dbReference type="Proteomes" id="UP000001208">
    <property type="component" value="Chromosome"/>
</dbReference>
<name>B3QW73_CHLT3</name>
<dbReference type="NCBIfam" id="TIGR00654">
    <property type="entry name" value="PhzF_family"/>
    <property type="match status" value="1"/>
</dbReference>
<accession>B3QW73</accession>
<dbReference type="OrthoDB" id="9788221at2"/>
<dbReference type="PANTHER" id="PTHR13774">
    <property type="entry name" value="PHENAZINE BIOSYNTHESIS PROTEIN"/>
    <property type="match status" value="1"/>
</dbReference>
<dbReference type="GO" id="GO:0005737">
    <property type="term" value="C:cytoplasm"/>
    <property type="evidence" value="ECO:0007669"/>
    <property type="project" value="TreeGrafter"/>
</dbReference>
<dbReference type="EMBL" id="CP001100">
    <property type="protein sequence ID" value="ACF13186.1"/>
    <property type="molecule type" value="Genomic_DNA"/>
</dbReference>